<dbReference type="Pfam" id="PF23106">
    <property type="entry name" value="EGF_Teneurin"/>
    <property type="match status" value="1"/>
</dbReference>
<evidence type="ECO:0000256" key="7">
    <source>
        <dbReference type="ARBA" id="ARBA00022801"/>
    </source>
</evidence>
<feature type="disulfide bond" evidence="11">
    <location>
        <begin position="1803"/>
        <end position="1813"/>
    </location>
</feature>
<dbReference type="PROSITE" id="PS01186">
    <property type="entry name" value="EGF_2"/>
    <property type="match status" value="1"/>
</dbReference>
<keyword evidence="7" id="KW-0378">Hydrolase</keyword>
<dbReference type="InterPro" id="IPR001599">
    <property type="entry name" value="Macroglobln_a2"/>
</dbReference>
<evidence type="ECO:0000256" key="11">
    <source>
        <dbReference type="PROSITE-ProRule" id="PRU00076"/>
    </source>
</evidence>
<feature type="domain" description="EGF-like" evidence="13">
    <location>
        <begin position="1799"/>
        <end position="1832"/>
    </location>
</feature>
<evidence type="ECO:0000256" key="6">
    <source>
        <dbReference type="ARBA" id="ARBA00022729"/>
    </source>
</evidence>
<keyword evidence="9" id="KW-0482">Metalloprotease</keyword>
<evidence type="ECO:0000256" key="5">
    <source>
        <dbReference type="ARBA" id="ARBA00022723"/>
    </source>
</evidence>
<evidence type="ECO:0000256" key="4">
    <source>
        <dbReference type="ARBA" id="ARBA00022670"/>
    </source>
</evidence>
<keyword evidence="6" id="KW-0732">Signal</keyword>
<dbReference type="Pfam" id="PF17973">
    <property type="entry name" value="bMG10"/>
    <property type="match status" value="1"/>
</dbReference>
<evidence type="ECO:0000313" key="15">
    <source>
        <dbReference type="Proteomes" id="UP000054498"/>
    </source>
</evidence>
<evidence type="ECO:0000259" key="13">
    <source>
        <dbReference type="PROSITE" id="PS50026"/>
    </source>
</evidence>
<keyword evidence="5" id="KW-0479">Metal-binding</keyword>
<dbReference type="SMART" id="SM01360">
    <property type="entry name" value="A2M"/>
    <property type="match status" value="1"/>
</dbReference>
<dbReference type="KEGG" id="mng:MNEG_4333"/>
<dbReference type="FunFam" id="2.10.25.10:FF:000001">
    <property type="entry name" value="Tenascin C"/>
    <property type="match status" value="1"/>
</dbReference>
<evidence type="ECO:0000313" key="14">
    <source>
        <dbReference type="EMBL" id="KIZ03622.1"/>
    </source>
</evidence>
<feature type="disulfide bond" evidence="11">
    <location>
        <begin position="1822"/>
        <end position="1831"/>
    </location>
</feature>
<name>A0A0D2MT57_9CHLO</name>
<dbReference type="GO" id="GO:0046872">
    <property type="term" value="F:metal ion binding"/>
    <property type="evidence" value="ECO:0007669"/>
    <property type="project" value="UniProtKB-KW"/>
</dbReference>
<dbReference type="PROSITE" id="PS50026">
    <property type="entry name" value="EGF_3"/>
    <property type="match status" value="1"/>
</dbReference>
<keyword evidence="11" id="KW-0245">EGF-like domain</keyword>
<comment type="caution">
    <text evidence="11">Lacks conserved residue(s) required for the propagation of feature annotation.</text>
</comment>
<keyword evidence="15" id="KW-1185">Reference proteome</keyword>
<keyword evidence="4" id="KW-0645">Protease</keyword>
<evidence type="ECO:0000256" key="10">
    <source>
        <dbReference type="ARBA" id="ARBA00023180"/>
    </source>
</evidence>
<dbReference type="Pfam" id="PF00207">
    <property type="entry name" value="A2M"/>
    <property type="match status" value="1"/>
</dbReference>
<keyword evidence="3" id="KW-0964">Secreted</keyword>
<dbReference type="RefSeq" id="XP_013902641.1">
    <property type="nucleotide sequence ID" value="XM_014047187.1"/>
</dbReference>
<keyword evidence="10" id="KW-0325">Glycoprotein</keyword>
<proteinExistence type="predicted"/>
<dbReference type="GO" id="GO:0008237">
    <property type="term" value="F:metallopeptidase activity"/>
    <property type="evidence" value="ECO:0007669"/>
    <property type="project" value="UniProtKB-KW"/>
</dbReference>
<dbReference type="GO" id="GO:0005576">
    <property type="term" value="C:extracellular region"/>
    <property type="evidence" value="ECO:0007669"/>
    <property type="project" value="UniProtKB-SubCell"/>
</dbReference>
<dbReference type="PROSITE" id="PS00022">
    <property type="entry name" value="EGF_1"/>
    <property type="match status" value="1"/>
</dbReference>
<evidence type="ECO:0000256" key="2">
    <source>
        <dbReference type="ARBA" id="ARBA00004613"/>
    </source>
</evidence>
<feature type="region of interest" description="Disordered" evidence="12">
    <location>
        <begin position="1314"/>
        <end position="1336"/>
    </location>
</feature>
<evidence type="ECO:0000256" key="3">
    <source>
        <dbReference type="ARBA" id="ARBA00022525"/>
    </source>
</evidence>
<accession>A0A0D2MT57</accession>
<protein>
    <recommendedName>
        <fullName evidence="13">EGF-like domain-containing protein</fullName>
    </recommendedName>
</protein>
<dbReference type="GeneID" id="25737211"/>
<dbReference type="PANTHER" id="PTHR13062">
    <property type="entry name" value="COLLAGENASE"/>
    <property type="match status" value="1"/>
</dbReference>
<keyword evidence="8" id="KW-0862">Zinc</keyword>
<sequence>MQGPQLSAGGASLVLEPAPGTPALQWPIASRGKAKYGTDPTGAASWQVAAKGYPDAVQLTASYDSNLAPTKLGTPKVAFKRNEGVLPKIDYLPLSGAPGLQLVANTLKASKGISSPTYVSQTFLQYASVFVGKELTSWVTDTRGTPPPAVEGAEVSVYLSVYGKPAIKGPSCTTGSDGSCTVKMDSLLAGRYGSLTSLVEAPGHGLLLVSTMDTPYIPSAADAAADDASKWAGQLVLDRALVKPGDTLHVTGFLQRRNGLRLSLPPASLFSATLSVTPNWNTSAGDIVRLPVTIEPGYGSLHANISVPASAQLVQYEVALLLPSTKEGADGVSVATETFQTADPRPPTAVLNLTTPTWAVPNGTVKALIKVTSYLGADVSDAMVKITWTVPKASGAINVTTDARGRAVALIPLGELPAANATVLGDALQVTANWVGPTGDPYTSTKTVTIAEGPVRSTLEASPTTDVPGVPFIVKATTFLDNAAIEGVTVEVTLAPKNSSSLADCSAAERAAVARQRCVVVSGKPTVGADGGACSLTLPCAADLFLQACAVSYANGTKVKGGFGGRPPCSRTPVGRNTTAWAQGPWSFQPQLSLLKDRENYTLGSTATLSFSVPSYAGPTSGLLIWGNSDVRKSKSLPKISPGPNSVTIGPLGDECRGGCRVALVVSVGRNTAKSAPALLPRVPTSRLFDPLSPYTLSDAVSLSILGDNRLGVTVAVEGAEGLRTRQGGYALAAPYGGVKVTVDVRDADGGKPAAGAQVTLVIVDQAILDLMPYDLKDQPSAIQPNDDLYLKIKEINANRASRQAINTTFGVLARRLGLDPWLPLDTTITNSMSWQQGGWGEQSYYPTTNPVDVPDATYLPRFATPVTVTPFYSWGITQRYPASARGKSEGNAQLRLSEDFKTVPVFLAVQADAEGRAVVEFKAPPNLGAFSVRAYAVSKGVADAPSKYGANETRLVVRLPVSLTPALPRMVRVGDVFEAGVLVTAPDAGATPITVSIKAHVTASSSAAGNEEAAAAAASTPAGDADAAARRRRRLLAEPVVPAGPAAAIRLLPEDPYAREATLSGAKQQQEVRFRFSAGAVGSAGLRFDVYLKGSSSSTDAAAYDVPVLGRQGEPGTNASAGQAEGLALPEADPGSGSVDLVAGVGNLPFLQSNYDSLVKEASRDPPPDTYAPRAVVTAVLPALLARYQAGAAAGANATAGGWAGNATQLAASKAAVGQLAGELTDPNLGLLYFSPQTPGGPVYKPDDASISLNGWAVWLLAQAAAGGDEVRRSERLTWGPAFLATLQAPAARWKEAIGRQLIKDAKRVRANPYPNYDPYGTQRKQTDPKPPPARYRDWEDLSWARLALGAGWAPPSGTDAGVVEDLALPRLIAAATSPRNVSIGTAARVGLALLAAPGTPGAKDAVSAISRNLQSQIRVQGRTAYVAIYPDAAFSAWAEDQAWALAFLTQVAPKAGPQATLIQKLSVGVARGLRQAGVGPLCVSSGGQTTGVSAAALAAYDQSRGSTAPNVAVTVTATNAAGAEKMLLEAKFTPANAGRVESTSTPWGTLPANASGLSFEAAGRGEVSVAAGLKFTPAQLLPFPTYRGLWVERIIQTEAGEGNLAAAAAGNIVTITVQITTPDDLGQVIVEVLMPGGLEPIDPAVYKDPSQQLQCNLGDGGGSGWYSRWFWCPQTQVTPSLVKINYYNRPAGTSIVSFKATAATPGTFALPPVKAYAVAQPEVMGLSAAGTFVVCPARPPAATTPLVKDPGFGGDDDDARYAAGPGGAAAGGNPAVFGPVPAVCASAAAAVKPPLAAAKACPKDCSGNGVCNLKSGTCICSQGFAGADCSKAKAS</sequence>
<evidence type="ECO:0000256" key="8">
    <source>
        <dbReference type="ARBA" id="ARBA00022833"/>
    </source>
</evidence>
<keyword evidence="11" id="KW-1015">Disulfide bond</keyword>
<dbReference type="GO" id="GO:0006508">
    <property type="term" value="P:proteolysis"/>
    <property type="evidence" value="ECO:0007669"/>
    <property type="project" value="UniProtKB-KW"/>
</dbReference>
<dbReference type="InterPro" id="IPR041246">
    <property type="entry name" value="Bact_MG10"/>
</dbReference>
<reference evidence="14 15" key="1">
    <citation type="journal article" date="2013" name="BMC Genomics">
        <title>Reconstruction of the lipid metabolism for the microalga Monoraphidium neglectum from its genome sequence reveals characteristics suitable for biofuel production.</title>
        <authorList>
            <person name="Bogen C."/>
            <person name="Al-Dilaimi A."/>
            <person name="Albersmeier A."/>
            <person name="Wichmann J."/>
            <person name="Grundmann M."/>
            <person name="Rupp O."/>
            <person name="Lauersen K.J."/>
            <person name="Blifernez-Klassen O."/>
            <person name="Kalinowski J."/>
            <person name="Goesmann A."/>
            <person name="Mussgnug J.H."/>
            <person name="Kruse O."/>
        </authorList>
    </citation>
    <scope>NUCLEOTIDE SEQUENCE [LARGE SCALE GENOMIC DNA]</scope>
    <source>
        <strain evidence="14 15">SAG 48.87</strain>
    </source>
</reference>
<comment type="cofactor">
    <cofactor evidence="1">
        <name>Zn(2+)</name>
        <dbReference type="ChEBI" id="CHEBI:29105"/>
    </cofactor>
</comment>
<evidence type="ECO:0000256" key="12">
    <source>
        <dbReference type="SAM" id="MobiDB-lite"/>
    </source>
</evidence>
<gene>
    <name evidence="14" type="ORF">MNEG_4333</name>
</gene>
<dbReference type="EMBL" id="KK100816">
    <property type="protein sequence ID" value="KIZ03622.1"/>
    <property type="molecule type" value="Genomic_DNA"/>
</dbReference>
<organism evidence="14 15">
    <name type="scientific">Monoraphidium neglectum</name>
    <dbReference type="NCBI Taxonomy" id="145388"/>
    <lineage>
        <taxon>Eukaryota</taxon>
        <taxon>Viridiplantae</taxon>
        <taxon>Chlorophyta</taxon>
        <taxon>core chlorophytes</taxon>
        <taxon>Chlorophyceae</taxon>
        <taxon>CS clade</taxon>
        <taxon>Sphaeropleales</taxon>
        <taxon>Selenastraceae</taxon>
        <taxon>Monoraphidium</taxon>
    </lineage>
</organism>
<dbReference type="Gene3D" id="2.10.25.10">
    <property type="entry name" value="Laminin"/>
    <property type="match status" value="1"/>
</dbReference>
<evidence type="ECO:0000256" key="9">
    <source>
        <dbReference type="ARBA" id="ARBA00023049"/>
    </source>
</evidence>
<comment type="subcellular location">
    <subcellularLocation>
        <location evidence="2">Secreted</location>
    </subcellularLocation>
</comment>
<dbReference type="InterPro" id="IPR000742">
    <property type="entry name" value="EGF"/>
</dbReference>
<evidence type="ECO:0000256" key="1">
    <source>
        <dbReference type="ARBA" id="ARBA00001947"/>
    </source>
</evidence>
<dbReference type="OrthoDB" id="543368at2759"/>
<dbReference type="PANTHER" id="PTHR13062:SF12">
    <property type="entry name" value="ALPHA-2-MACROGLOBULIN DOMAIN-CONTAINING PROTEIN"/>
    <property type="match status" value="1"/>
</dbReference>
<dbReference type="Proteomes" id="UP000054498">
    <property type="component" value="Unassembled WGS sequence"/>
</dbReference>
<dbReference type="GO" id="GO:0004866">
    <property type="term" value="F:endopeptidase inhibitor activity"/>
    <property type="evidence" value="ECO:0007669"/>
    <property type="project" value="InterPro"/>
</dbReference>